<dbReference type="InterPro" id="IPR043136">
    <property type="entry name" value="B30.2/SPRY_sf"/>
</dbReference>
<evidence type="ECO:0000313" key="10">
    <source>
        <dbReference type="Proteomes" id="UP000694546"/>
    </source>
</evidence>
<dbReference type="Proteomes" id="UP000694546">
    <property type="component" value="Chromosome 10"/>
</dbReference>
<keyword evidence="1" id="KW-0479">Metal-binding</keyword>
<dbReference type="GO" id="GO:0045087">
    <property type="term" value="P:innate immune response"/>
    <property type="evidence" value="ECO:0007669"/>
    <property type="project" value="UniProtKB-KW"/>
</dbReference>
<feature type="domain" description="B30.2/SPRY" evidence="8">
    <location>
        <begin position="283"/>
        <end position="477"/>
    </location>
</feature>
<organism evidence="9 10">
    <name type="scientific">Gadus morhua</name>
    <name type="common">Atlantic cod</name>
    <dbReference type="NCBI Taxonomy" id="8049"/>
    <lineage>
        <taxon>Eukaryota</taxon>
        <taxon>Metazoa</taxon>
        <taxon>Chordata</taxon>
        <taxon>Craniata</taxon>
        <taxon>Vertebrata</taxon>
        <taxon>Euteleostomi</taxon>
        <taxon>Actinopterygii</taxon>
        <taxon>Neopterygii</taxon>
        <taxon>Teleostei</taxon>
        <taxon>Neoteleostei</taxon>
        <taxon>Acanthomorphata</taxon>
        <taxon>Zeiogadaria</taxon>
        <taxon>Gadariae</taxon>
        <taxon>Gadiformes</taxon>
        <taxon>Gadoidei</taxon>
        <taxon>Gadidae</taxon>
        <taxon>Gadus</taxon>
    </lineage>
</organism>
<evidence type="ECO:0000256" key="4">
    <source>
        <dbReference type="PROSITE-ProRule" id="PRU00024"/>
    </source>
</evidence>
<name>A0A8C5AP89_GADMO</name>
<feature type="domain" description="RING-type" evidence="6">
    <location>
        <begin position="15"/>
        <end position="55"/>
    </location>
</feature>
<dbReference type="SUPFAM" id="SSF49899">
    <property type="entry name" value="Concanavalin A-like lectins/glucanases"/>
    <property type="match status" value="1"/>
</dbReference>
<dbReference type="InterPro" id="IPR003879">
    <property type="entry name" value="Butyrophylin_SPRY"/>
</dbReference>
<dbReference type="Pfam" id="PF25600">
    <property type="entry name" value="TRIM_CC"/>
    <property type="match status" value="1"/>
</dbReference>
<evidence type="ECO:0000313" key="9">
    <source>
        <dbReference type="Ensembl" id="ENSGMOP00000035082.1"/>
    </source>
</evidence>
<keyword evidence="3" id="KW-0862">Zinc</keyword>
<reference evidence="9" key="1">
    <citation type="submission" date="2025-08" db="UniProtKB">
        <authorList>
            <consortium name="Ensembl"/>
        </authorList>
    </citation>
    <scope>IDENTIFICATION</scope>
</reference>
<dbReference type="InterPro" id="IPR001870">
    <property type="entry name" value="B30.2/SPRY"/>
</dbReference>
<dbReference type="Ensembl" id="ENSGMOT00000029686.1">
    <property type="protein sequence ID" value="ENSGMOP00000035082.1"/>
    <property type="gene ID" value="ENSGMOG00000022546.1"/>
</dbReference>
<dbReference type="SMART" id="SM00336">
    <property type="entry name" value="BBOX"/>
    <property type="match status" value="1"/>
</dbReference>
<dbReference type="InterPro" id="IPR006574">
    <property type="entry name" value="PRY"/>
</dbReference>
<dbReference type="InterPro" id="IPR027370">
    <property type="entry name" value="Znf-RING_euk"/>
</dbReference>
<dbReference type="CDD" id="cd13733">
    <property type="entry name" value="SPRY_PRY_C-I_1"/>
    <property type="match status" value="1"/>
</dbReference>
<dbReference type="SUPFAM" id="SSF57845">
    <property type="entry name" value="B-box zinc-binding domain"/>
    <property type="match status" value="1"/>
</dbReference>
<evidence type="ECO:0000256" key="1">
    <source>
        <dbReference type="ARBA" id="ARBA00022723"/>
    </source>
</evidence>
<feature type="domain" description="B box-type" evidence="7">
    <location>
        <begin position="84"/>
        <end position="124"/>
    </location>
</feature>
<dbReference type="InterPro" id="IPR013320">
    <property type="entry name" value="ConA-like_dom_sf"/>
</dbReference>
<dbReference type="Pfam" id="PF00622">
    <property type="entry name" value="SPRY"/>
    <property type="match status" value="1"/>
</dbReference>
<protein>
    <submittedName>
        <fullName evidence="9">Uncharacterized protein</fullName>
    </submittedName>
</protein>
<dbReference type="InterPro" id="IPR017907">
    <property type="entry name" value="Znf_RING_CS"/>
</dbReference>
<dbReference type="AlphaFoldDB" id="A0A8C5AP89"/>
<dbReference type="CDD" id="cd19769">
    <property type="entry name" value="Bbox2_TRIM16-like"/>
    <property type="match status" value="1"/>
</dbReference>
<feature type="coiled-coil region" evidence="5">
    <location>
        <begin position="128"/>
        <end position="155"/>
    </location>
</feature>
<dbReference type="InterPro" id="IPR001841">
    <property type="entry name" value="Znf_RING"/>
</dbReference>
<accession>A0A8C5AP89</accession>
<evidence type="ECO:0000256" key="5">
    <source>
        <dbReference type="SAM" id="Coils"/>
    </source>
</evidence>
<dbReference type="PROSITE" id="PS50188">
    <property type="entry name" value="B302_SPRY"/>
    <property type="match status" value="1"/>
</dbReference>
<evidence type="ECO:0000256" key="3">
    <source>
        <dbReference type="ARBA" id="ARBA00022833"/>
    </source>
</evidence>
<dbReference type="PROSITE" id="PS00518">
    <property type="entry name" value="ZF_RING_1"/>
    <property type="match status" value="1"/>
</dbReference>
<dbReference type="Gene3D" id="3.30.40.10">
    <property type="entry name" value="Zinc/RING finger domain, C3HC4 (zinc finger)"/>
    <property type="match status" value="1"/>
</dbReference>
<keyword evidence="2 4" id="KW-0863">Zinc-finger</keyword>
<dbReference type="PROSITE" id="PS50089">
    <property type="entry name" value="ZF_RING_2"/>
    <property type="match status" value="1"/>
</dbReference>
<dbReference type="Pfam" id="PF00643">
    <property type="entry name" value="zf-B_box"/>
    <property type="match status" value="1"/>
</dbReference>
<dbReference type="SMART" id="SM00589">
    <property type="entry name" value="PRY"/>
    <property type="match status" value="1"/>
</dbReference>
<dbReference type="SUPFAM" id="SSF57850">
    <property type="entry name" value="RING/U-box"/>
    <property type="match status" value="1"/>
</dbReference>
<dbReference type="GO" id="GO:0008270">
    <property type="term" value="F:zinc ion binding"/>
    <property type="evidence" value="ECO:0007669"/>
    <property type="project" value="UniProtKB-KW"/>
</dbReference>
<reference evidence="9" key="2">
    <citation type="submission" date="2025-09" db="UniProtKB">
        <authorList>
            <consortium name="Ensembl"/>
        </authorList>
    </citation>
    <scope>IDENTIFICATION</scope>
</reference>
<dbReference type="PRINTS" id="PR01407">
    <property type="entry name" value="BUTYPHLNCDUF"/>
</dbReference>
<evidence type="ECO:0000259" key="8">
    <source>
        <dbReference type="PROSITE" id="PS50188"/>
    </source>
</evidence>
<dbReference type="GeneTree" id="ENSGT01040000240385"/>
<dbReference type="InterPro" id="IPR058030">
    <property type="entry name" value="TRIM8/14/16/25/29/45/65_CC"/>
</dbReference>
<dbReference type="PROSITE" id="PS50119">
    <property type="entry name" value="ZF_BBOX"/>
    <property type="match status" value="1"/>
</dbReference>
<proteinExistence type="predicted"/>
<evidence type="ECO:0000259" key="6">
    <source>
        <dbReference type="PROSITE" id="PS50089"/>
    </source>
</evidence>
<dbReference type="Pfam" id="PF13445">
    <property type="entry name" value="zf-RING_UBOX"/>
    <property type="match status" value="1"/>
</dbReference>
<dbReference type="InterPro" id="IPR013083">
    <property type="entry name" value="Znf_RING/FYVE/PHD"/>
</dbReference>
<dbReference type="Pfam" id="PF13765">
    <property type="entry name" value="PRY"/>
    <property type="match status" value="1"/>
</dbReference>
<sequence length="518" mass="58826">MASASRLVTDKDFQCSTCHCVFTDPVAIPCGHNFCLNCITTHWDTNRLCSCPFCNKTFTDRPLLCVNNLIASVAEKFREPLPQQPGRICKIHHQPLDYVCSNDQNILCYECLDRDHKNHNTVKLEVWMKTKLDQLKDSQEKVDELIRQRQEKIIDLQNSIQAGKTNVERARSGSWKAMHASIRYIKRSFAELQEVLDDKQSAVEAHGKGLVKEIEKEIVQLTQKNAELQQLQPNNDCIQFIQSVRNVRIDPPALTKDWDAESIDCDYSKVEEAVNQLQMSVMNEALMLCDPELPEMQRFSVEVVFDPETAHNLLSVSEDGKQVQYRQFGLTVPRNPQRFECVHNVLAKEGFKANSFYYEIQVKGKTEWDLGVASESINRKGEIRLSPQNGYWTICLRKGNEYTANAGPAIVLNFTKKPQKIGIFVNYEKGQVAFYDVEESVEIYAFTGCTFTEKLFPFFSPGADVDGNKAPLIITPVIGPTTLSSKHLIGASVSQCKYLLYLNGCGRRQAILTLKYCP</sequence>
<dbReference type="GO" id="GO:0005737">
    <property type="term" value="C:cytoplasm"/>
    <property type="evidence" value="ECO:0007669"/>
    <property type="project" value="UniProtKB-ARBA"/>
</dbReference>
<dbReference type="InterPro" id="IPR050143">
    <property type="entry name" value="TRIM/RBCC"/>
</dbReference>
<dbReference type="InterPro" id="IPR003877">
    <property type="entry name" value="SPRY_dom"/>
</dbReference>
<keyword evidence="10" id="KW-1185">Reference proteome</keyword>
<evidence type="ECO:0000259" key="7">
    <source>
        <dbReference type="PROSITE" id="PS50119"/>
    </source>
</evidence>
<dbReference type="Gene3D" id="2.60.120.920">
    <property type="match status" value="1"/>
</dbReference>
<dbReference type="SMART" id="SM00184">
    <property type="entry name" value="RING"/>
    <property type="match status" value="1"/>
</dbReference>
<dbReference type="SMART" id="SM00449">
    <property type="entry name" value="SPRY"/>
    <property type="match status" value="1"/>
</dbReference>
<keyword evidence="5" id="KW-0175">Coiled coil</keyword>
<dbReference type="Gene3D" id="3.30.160.60">
    <property type="entry name" value="Classic Zinc Finger"/>
    <property type="match status" value="1"/>
</dbReference>
<dbReference type="PANTHER" id="PTHR24103">
    <property type="entry name" value="E3 UBIQUITIN-PROTEIN LIGASE TRIM"/>
    <property type="match status" value="1"/>
</dbReference>
<evidence type="ECO:0000256" key="2">
    <source>
        <dbReference type="ARBA" id="ARBA00022771"/>
    </source>
</evidence>
<dbReference type="InterPro" id="IPR000315">
    <property type="entry name" value="Znf_B-box"/>
</dbReference>